<accession>A0A7S4K4F2</accession>
<gene>
    <name evidence="1" type="ORF">OAUR00152_LOCUS39088</name>
</gene>
<proteinExistence type="predicted"/>
<sequence>MLRRNDGDALRRAEGMVLSTELGGKLGDAGGFEEGSALCSPYCCLPRGALDKKLGAALGYTDGKSLGPEKGVALGDELGDVLRETLGSNEGKPLDSWLG</sequence>
<organism evidence="1">
    <name type="scientific">Odontella aurita</name>
    <dbReference type="NCBI Taxonomy" id="265563"/>
    <lineage>
        <taxon>Eukaryota</taxon>
        <taxon>Sar</taxon>
        <taxon>Stramenopiles</taxon>
        <taxon>Ochrophyta</taxon>
        <taxon>Bacillariophyta</taxon>
        <taxon>Mediophyceae</taxon>
        <taxon>Biddulphiophycidae</taxon>
        <taxon>Eupodiscales</taxon>
        <taxon>Odontellaceae</taxon>
        <taxon>Odontella</taxon>
    </lineage>
</organism>
<protein>
    <submittedName>
        <fullName evidence="1">Uncharacterized protein</fullName>
    </submittedName>
</protein>
<name>A0A7S4K4F2_9STRA</name>
<evidence type="ECO:0000313" key="1">
    <source>
        <dbReference type="EMBL" id="CAE2283657.1"/>
    </source>
</evidence>
<dbReference type="AlphaFoldDB" id="A0A7S4K4F2"/>
<dbReference type="EMBL" id="HBKQ01057184">
    <property type="protein sequence ID" value="CAE2283657.1"/>
    <property type="molecule type" value="Transcribed_RNA"/>
</dbReference>
<reference evidence="1" key="1">
    <citation type="submission" date="2021-01" db="EMBL/GenBank/DDBJ databases">
        <authorList>
            <person name="Corre E."/>
            <person name="Pelletier E."/>
            <person name="Niang G."/>
            <person name="Scheremetjew M."/>
            <person name="Finn R."/>
            <person name="Kale V."/>
            <person name="Holt S."/>
            <person name="Cochrane G."/>
            <person name="Meng A."/>
            <person name="Brown T."/>
            <person name="Cohen L."/>
        </authorList>
    </citation>
    <scope>NUCLEOTIDE SEQUENCE</scope>
    <source>
        <strain evidence="1">Isolate 1302-5</strain>
    </source>
</reference>